<dbReference type="Pfam" id="PF02536">
    <property type="entry name" value="mTERF"/>
    <property type="match status" value="1"/>
</dbReference>
<accession>A0A2P4XP48</accession>
<dbReference type="EMBL" id="NCKW01009315">
    <property type="protein sequence ID" value="POM67345.1"/>
    <property type="molecule type" value="Genomic_DNA"/>
</dbReference>
<comment type="similarity">
    <text evidence="1">Belongs to the mTERF family.</text>
</comment>
<dbReference type="PANTHER" id="PTHR13068">
    <property type="entry name" value="CGI-12 PROTEIN-RELATED"/>
    <property type="match status" value="1"/>
</dbReference>
<dbReference type="SMART" id="SM00733">
    <property type="entry name" value="Mterf"/>
    <property type="match status" value="3"/>
</dbReference>
<comment type="caution">
    <text evidence="3">The sequence shown here is derived from an EMBL/GenBank/DDBJ whole genome shotgun (WGS) entry which is preliminary data.</text>
</comment>
<organism evidence="3 4">
    <name type="scientific">Phytophthora palmivora</name>
    <dbReference type="NCBI Taxonomy" id="4796"/>
    <lineage>
        <taxon>Eukaryota</taxon>
        <taxon>Sar</taxon>
        <taxon>Stramenopiles</taxon>
        <taxon>Oomycota</taxon>
        <taxon>Peronosporomycetes</taxon>
        <taxon>Peronosporales</taxon>
        <taxon>Peronosporaceae</taxon>
        <taxon>Phytophthora</taxon>
    </lineage>
</organism>
<dbReference type="PANTHER" id="PTHR13068:SF151">
    <property type="entry name" value="TRANSCRIPTION TERMINATION FACTOR MTERF9, CHLOROPLASTIC"/>
    <property type="match status" value="1"/>
</dbReference>
<proteinExistence type="inferred from homology"/>
<dbReference type="GO" id="GO:0003676">
    <property type="term" value="F:nucleic acid binding"/>
    <property type="evidence" value="ECO:0007669"/>
    <property type="project" value="InterPro"/>
</dbReference>
<name>A0A2P4XP48_9STRA</name>
<dbReference type="Proteomes" id="UP000237271">
    <property type="component" value="Unassembled WGS sequence"/>
</dbReference>
<dbReference type="AlphaFoldDB" id="A0A2P4XP48"/>
<evidence type="ECO:0000256" key="2">
    <source>
        <dbReference type="ARBA" id="ARBA00022946"/>
    </source>
</evidence>
<protein>
    <recommendedName>
        <fullName evidence="5">Mitochondrial protein</fullName>
    </recommendedName>
</protein>
<evidence type="ECO:0008006" key="5">
    <source>
        <dbReference type="Google" id="ProtNLM"/>
    </source>
</evidence>
<reference evidence="3 4" key="1">
    <citation type="journal article" date="2017" name="Genome Biol. Evol.">
        <title>Phytophthora megakarya and P. palmivora, closely related causal agents of cacao black pod rot, underwent increases in genome sizes and gene numbers by different mechanisms.</title>
        <authorList>
            <person name="Ali S.S."/>
            <person name="Shao J."/>
            <person name="Lary D.J."/>
            <person name="Kronmiller B."/>
            <person name="Shen D."/>
            <person name="Strem M.D."/>
            <person name="Amoako-Attah I."/>
            <person name="Akrofi A.Y."/>
            <person name="Begoude B.A."/>
            <person name="Ten Hoopen G.M."/>
            <person name="Coulibaly K."/>
            <person name="Kebe B.I."/>
            <person name="Melnick R.L."/>
            <person name="Guiltinan M.J."/>
            <person name="Tyler B.M."/>
            <person name="Meinhardt L.W."/>
            <person name="Bailey B.A."/>
        </authorList>
    </citation>
    <scope>NUCLEOTIDE SEQUENCE [LARGE SCALE GENOMIC DNA]</scope>
    <source>
        <strain evidence="4">sbr112.9</strain>
    </source>
</reference>
<sequence>MLRLVDFCRLRPLWALTRGFAAVPEDALTSRRQHSVYYARITRKHAPHFGRQSIEKVDRSTQFLTSRGLSQTQALRAISRHVMLASYSHEMMESKIQWLNDLGLSHKKVNDVIVRNPSILGASFEKLDTLVDWYISHGVHQEKMAYVFNVFPGGATLNIEENLDVKVNFLKEEVGCDNDQVARILSS</sequence>
<evidence type="ECO:0000313" key="4">
    <source>
        <dbReference type="Proteomes" id="UP000237271"/>
    </source>
</evidence>
<evidence type="ECO:0000313" key="3">
    <source>
        <dbReference type="EMBL" id="POM67345.1"/>
    </source>
</evidence>
<gene>
    <name evidence="3" type="ORF">PHPALM_16680</name>
</gene>
<keyword evidence="4" id="KW-1185">Reference proteome</keyword>
<keyword evidence="2" id="KW-0809">Transit peptide</keyword>
<feature type="non-terminal residue" evidence="3">
    <location>
        <position position="187"/>
    </location>
</feature>
<dbReference type="InterPro" id="IPR038538">
    <property type="entry name" value="MTERF_sf"/>
</dbReference>
<dbReference type="OrthoDB" id="154809at2759"/>
<dbReference type="Gene3D" id="1.25.70.10">
    <property type="entry name" value="Transcription termination factor 3, mitochondrial"/>
    <property type="match status" value="1"/>
</dbReference>
<dbReference type="InterPro" id="IPR003690">
    <property type="entry name" value="MTERF"/>
</dbReference>
<evidence type="ECO:0000256" key="1">
    <source>
        <dbReference type="ARBA" id="ARBA00007692"/>
    </source>
</evidence>